<keyword evidence="2" id="KW-1185">Reference proteome</keyword>
<comment type="caution">
    <text evidence="1">The sequence shown here is derived from an EMBL/GenBank/DDBJ whole genome shotgun (WGS) entry which is preliminary data.</text>
</comment>
<protein>
    <submittedName>
        <fullName evidence="1">Uncharacterized protein</fullName>
    </submittedName>
</protein>
<dbReference type="AlphaFoldDB" id="A0AAE1AIV8"/>
<dbReference type="EMBL" id="JAWDGP010001753">
    <property type="protein sequence ID" value="KAK3788619.1"/>
    <property type="molecule type" value="Genomic_DNA"/>
</dbReference>
<evidence type="ECO:0000313" key="1">
    <source>
        <dbReference type="EMBL" id="KAK3788619.1"/>
    </source>
</evidence>
<dbReference type="Proteomes" id="UP001283361">
    <property type="component" value="Unassembled WGS sequence"/>
</dbReference>
<proteinExistence type="predicted"/>
<reference evidence="1" key="1">
    <citation type="journal article" date="2023" name="G3 (Bethesda)">
        <title>A reference genome for the long-term kleptoplast-retaining sea slug Elysia crispata morphotype clarki.</title>
        <authorList>
            <person name="Eastman K.E."/>
            <person name="Pendleton A.L."/>
            <person name="Shaikh M.A."/>
            <person name="Suttiyut T."/>
            <person name="Ogas R."/>
            <person name="Tomko P."/>
            <person name="Gavelis G."/>
            <person name="Widhalm J.R."/>
            <person name="Wisecaver J.H."/>
        </authorList>
    </citation>
    <scope>NUCLEOTIDE SEQUENCE</scope>
    <source>
        <strain evidence="1">ECLA1</strain>
    </source>
</reference>
<gene>
    <name evidence="1" type="ORF">RRG08_031275</name>
</gene>
<evidence type="ECO:0000313" key="2">
    <source>
        <dbReference type="Proteomes" id="UP001283361"/>
    </source>
</evidence>
<accession>A0AAE1AIV8</accession>
<sequence length="103" mass="11663">MLTSVGGQGYQWPHEDYFPGCEPEIISRITRTLNRLVSASDRPPPQQFHCSDYLLETIGPRPPCRCRGFRSTPPQQFHCSDYLLETIGPRPPCRCGGFRSTPP</sequence>
<name>A0AAE1AIV8_9GAST</name>
<organism evidence="1 2">
    <name type="scientific">Elysia crispata</name>
    <name type="common">lettuce slug</name>
    <dbReference type="NCBI Taxonomy" id="231223"/>
    <lineage>
        <taxon>Eukaryota</taxon>
        <taxon>Metazoa</taxon>
        <taxon>Spiralia</taxon>
        <taxon>Lophotrochozoa</taxon>
        <taxon>Mollusca</taxon>
        <taxon>Gastropoda</taxon>
        <taxon>Heterobranchia</taxon>
        <taxon>Euthyneura</taxon>
        <taxon>Panpulmonata</taxon>
        <taxon>Sacoglossa</taxon>
        <taxon>Placobranchoidea</taxon>
        <taxon>Plakobranchidae</taxon>
        <taxon>Elysia</taxon>
    </lineage>
</organism>